<dbReference type="AlphaFoldDB" id="A0A317DU76"/>
<dbReference type="RefSeq" id="WP_109922936.1">
    <property type="nucleotide sequence ID" value="NZ_QGLF01000006.1"/>
</dbReference>
<gene>
    <name evidence="4" type="ORF">DKG75_19865</name>
</gene>
<dbReference type="OrthoDB" id="9801609at2"/>
<name>A0A317DU76_9PROT</name>
<dbReference type="PANTHER" id="PTHR46401">
    <property type="entry name" value="GLYCOSYLTRANSFERASE WBBK-RELATED"/>
    <property type="match status" value="1"/>
</dbReference>
<dbReference type="GO" id="GO:0016757">
    <property type="term" value="F:glycosyltransferase activity"/>
    <property type="evidence" value="ECO:0007669"/>
    <property type="project" value="InterPro"/>
</dbReference>
<accession>A0A317DU76</accession>
<dbReference type="Gene3D" id="3.40.50.2000">
    <property type="entry name" value="Glycogen Phosphorylase B"/>
    <property type="match status" value="2"/>
</dbReference>
<dbReference type="GO" id="GO:0009103">
    <property type="term" value="P:lipopolysaccharide biosynthetic process"/>
    <property type="evidence" value="ECO:0007669"/>
    <property type="project" value="TreeGrafter"/>
</dbReference>
<comment type="caution">
    <text evidence="4">The sequence shown here is derived from an EMBL/GenBank/DDBJ whole genome shotgun (WGS) entry which is preliminary data.</text>
</comment>
<evidence type="ECO:0000259" key="2">
    <source>
        <dbReference type="Pfam" id="PF00534"/>
    </source>
</evidence>
<evidence type="ECO:0000313" key="4">
    <source>
        <dbReference type="EMBL" id="PWR18229.1"/>
    </source>
</evidence>
<dbReference type="SUPFAM" id="SSF53756">
    <property type="entry name" value="UDP-Glycosyltransferase/glycogen phosphorylase"/>
    <property type="match status" value="1"/>
</dbReference>
<evidence type="ECO:0000313" key="5">
    <source>
        <dbReference type="Proteomes" id="UP000246077"/>
    </source>
</evidence>
<sequence>MAPRIDIDGRNLALRRGTGISTYARNLTHVIHGLGPAVGVVYGKHLLPRADATLAEVSFFDQENLLPRSRFARRSHLFGQVIAGMAGLRPRRIAGEVVIREPLAADLPYFDRLYNIPGLFDIARSYLKYTGQLMDLRYSRQERPQVFHCTCPLALRVRGAANIYTLHDLIPLKLPYYTRYLKAEYYRIVKEIVRRADHICTVSEFSRQDIIRTLKVPENRVTNTYQSVSVPGWITRKTDDEIANEIEGAFGLPFGGYFLFFGAIEPKKNIARMIEGYLKANVPQPLVIVGSEAWSADHELAMLQNDAVRDSGRIKRIQYVPFDLLLTLIRGARSVVFPSLYEGFGLPVLEAMLLGTPVITSTSSCLPEVAGDAALLVDPYDTDDIKAAFRAMADSTASLEEFRERGQRQAALFSPERYAARVKAMYAPFL</sequence>
<reference evidence="5" key="1">
    <citation type="submission" date="2018-05" db="EMBL/GenBank/DDBJ databases">
        <title>Zavarzinia sp. HR-AS.</title>
        <authorList>
            <person name="Lee Y."/>
            <person name="Jeon C.O."/>
        </authorList>
    </citation>
    <scope>NUCLEOTIDE SEQUENCE [LARGE SCALE GENOMIC DNA]</scope>
    <source>
        <strain evidence="5">DSM 1231</strain>
    </source>
</reference>
<protein>
    <submittedName>
        <fullName evidence="4">Glycosyl transferase family 1</fullName>
    </submittedName>
</protein>
<dbReference type="Pfam" id="PF13439">
    <property type="entry name" value="Glyco_transf_4"/>
    <property type="match status" value="1"/>
</dbReference>
<dbReference type="Pfam" id="PF00534">
    <property type="entry name" value="Glycos_transf_1"/>
    <property type="match status" value="1"/>
</dbReference>
<evidence type="ECO:0000259" key="3">
    <source>
        <dbReference type="Pfam" id="PF13439"/>
    </source>
</evidence>
<dbReference type="CDD" id="cd03809">
    <property type="entry name" value="GT4_MtfB-like"/>
    <property type="match status" value="1"/>
</dbReference>
<organism evidence="4 5">
    <name type="scientific">Zavarzinia compransoris</name>
    <dbReference type="NCBI Taxonomy" id="1264899"/>
    <lineage>
        <taxon>Bacteria</taxon>
        <taxon>Pseudomonadati</taxon>
        <taxon>Pseudomonadota</taxon>
        <taxon>Alphaproteobacteria</taxon>
        <taxon>Rhodospirillales</taxon>
        <taxon>Zavarziniaceae</taxon>
        <taxon>Zavarzinia</taxon>
    </lineage>
</organism>
<dbReference type="Proteomes" id="UP000246077">
    <property type="component" value="Unassembled WGS sequence"/>
</dbReference>
<proteinExistence type="predicted"/>
<keyword evidence="5" id="KW-1185">Reference proteome</keyword>
<feature type="domain" description="Glycosyltransferase subfamily 4-like N-terminal" evidence="3">
    <location>
        <begin position="123"/>
        <end position="222"/>
    </location>
</feature>
<dbReference type="EMBL" id="QGLF01000006">
    <property type="protein sequence ID" value="PWR18229.1"/>
    <property type="molecule type" value="Genomic_DNA"/>
</dbReference>
<dbReference type="InterPro" id="IPR028098">
    <property type="entry name" value="Glyco_trans_4-like_N"/>
</dbReference>
<keyword evidence="1 4" id="KW-0808">Transferase</keyword>
<dbReference type="InterPro" id="IPR001296">
    <property type="entry name" value="Glyco_trans_1"/>
</dbReference>
<dbReference type="PANTHER" id="PTHR46401:SF2">
    <property type="entry name" value="GLYCOSYLTRANSFERASE WBBK-RELATED"/>
    <property type="match status" value="1"/>
</dbReference>
<feature type="domain" description="Glycosyl transferase family 1" evidence="2">
    <location>
        <begin position="257"/>
        <end position="408"/>
    </location>
</feature>
<evidence type="ECO:0000256" key="1">
    <source>
        <dbReference type="ARBA" id="ARBA00022679"/>
    </source>
</evidence>